<dbReference type="PROSITE" id="PS50156">
    <property type="entry name" value="SSD"/>
    <property type="match status" value="1"/>
</dbReference>
<dbReference type="Pfam" id="PF02460">
    <property type="entry name" value="Patched"/>
    <property type="match status" value="1"/>
</dbReference>
<dbReference type="EMBL" id="LIAE01007562">
    <property type="protein sequence ID" value="PAV78443.1"/>
    <property type="molecule type" value="Genomic_DNA"/>
</dbReference>
<comment type="subcellular location">
    <subcellularLocation>
        <location evidence="1">Membrane</location>
        <topology evidence="1">Multi-pass membrane protein</topology>
    </subcellularLocation>
</comment>
<feature type="transmembrane region" description="Helical" evidence="7">
    <location>
        <begin position="481"/>
        <end position="510"/>
    </location>
</feature>
<dbReference type="PANTHER" id="PTHR10796:SF181">
    <property type="entry name" value="SSD DOMAIN-CONTAINING PROTEIN"/>
    <property type="match status" value="1"/>
</dbReference>
<evidence type="ECO:0000256" key="7">
    <source>
        <dbReference type="SAM" id="Phobius"/>
    </source>
</evidence>
<organism evidence="9 10">
    <name type="scientific">Diploscapter pachys</name>
    <dbReference type="NCBI Taxonomy" id="2018661"/>
    <lineage>
        <taxon>Eukaryota</taxon>
        <taxon>Metazoa</taxon>
        <taxon>Ecdysozoa</taxon>
        <taxon>Nematoda</taxon>
        <taxon>Chromadorea</taxon>
        <taxon>Rhabditida</taxon>
        <taxon>Rhabditina</taxon>
        <taxon>Rhabditomorpha</taxon>
        <taxon>Rhabditoidea</taxon>
        <taxon>Rhabditidae</taxon>
        <taxon>Diploscapter</taxon>
    </lineage>
</organism>
<feature type="transmembrane region" description="Helical" evidence="7">
    <location>
        <begin position="325"/>
        <end position="348"/>
    </location>
</feature>
<evidence type="ECO:0000256" key="2">
    <source>
        <dbReference type="ARBA" id="ARBA00005585"/>
    </source>
</evidence>
<feature type="domain" description="SSD" evidence="8">
    <location>
        <begin position="293"/>
        <end position="415"/>
    </location>
</feature>
<evidence type="ECO:0000256" key="4">
    <source>
        <dbReference type="ARBA" id="ARBA00022989"/>
    </source>
</evidence>
<dbReference type="Proteomes" id="UP000218231">
    <property type="component" value="Unassembled WGS sequence"/>
</dbReference>
<evidence type="ECO:0000256" key="5">
    <source>
        <dbReference type="ARBA" id="ARBA00023136"/>
    </source>
</evidence>
<feature type="transmembrane region" description="Helical" evidence="7">
    <location>
        <begin position="354"/>
        <end position="374"/>
    </location>
</feature>
<evidence type="ECO:0000313" key="9">
    <source>
        <dbReference type="EMBL" id="PAV78443.1"/>
    </source>
</evidence>
<comment type="caution">
    <text evidence="9">The sequence shown here is derived from an EMBL/GenBank/DDBJ whole genome shotgun (WGS) entry which is preliminary data.</text>
</comment>
<name>A0A2A2KXB5_9BILA</name>
<evidence type="ECO:0000256" key="3">
    <source>
        <dbReference type="ARBA" id="ARBA00022692"/>
    </source>
</evidence>
<gene>
    <name evidence="9" type="ORF">WR25_13243</name>
</gene>
<protein>
    <recommendedName>
        <fullName evidence="8">SSD domain-containing protein</fullName>
    </recommendedName>
</protein>
<accession>A0A2A2KXB5</accession>
<dbReference type="GO" id="GO:0006897">
    <property type="term" value="P:endocytosis"/>
    <property type="evidence" value="ECO:0007669"/>
    <property type="project" value="TreeGrafter"/>
</dbReference>
<dbReference type="GO" id="GO:0005886">
    <property type="term" value="C:plasma membrane"/>
    <property type="evidence" value="ECO:0007669"/>
    <property type="project" value="TreeGrafter"/>
</dbReference>
<keyword evidence="4 7" id="KW-1133">Transmembrane helix</keyword>
<feature type="transmembrane region" description="Helical" evidence="7">
    <location>
        <begin position="296"/>
        <end position="313"/>
    </location>
</feature>
<keyword evidence="3 7" id="KW-0812">Transmembrane</keyword>
<dbReference type="GO" id="GO:0030659">
    <property type="term" value="C:cytoplasmic vesicle membrane"/>
    <property type="evidence" value="ECO:0007669"/>
    <property type="project" value="TreeGrafter"/>
</dbReference>
<dbReference type="InterPro" id="IPR051697">
    <property type="entry name" value="Patched_domain-protein"/>
</dbReference>
<dbReference type="AlphaFoldDB" id="A0A2A2KXB5"/>
<evidence type="ECO:0000256" key="1">
    <source>
        <dbReference type="ARBA" id="ARBA00004141"/>
    </source>
</evidence>
<keyword evidence="10" id="KW-1185">Reference proteome</keyword>
<dbReference type="OrthoDB" id="6510177at2759"/>
<proteinExistence type="inferred from homology"/>
<evidence type="ECO:0000256" key="6">
    <source>
        <dbReference type="ARBA" id="ARBA00023180"/>
    </source>
</evidence>
<comment type="similarity">
    <text evidence="2">Belongs to the patched family.</text>
</comment>
<keyword evidence="5 7" id="KW-0472">Membrane</keyword>
<feature type="transmembrane region" description="Helical" evidence="7">
    <location>
        <begin position="569"/>
        <end position="586"/>
    </location>
</feature>
<dbReference type="PANTHER" id="PTHR10796">
    <property type="entry name" value="PATCHED-RELATED"/>
    <property type="match status" value="1"/>
</dbReference>
<dbReference type="GO" id="GO:0018996">
    <property type="term" value="P:molting cycle, collagen and cuticulin-based cuticle"/>
    <property type="evidence" value="ECO:0007669"/>
    <property type="project" value="TreeGrafter"/>
</dbReference>
<feature type="transmembrane region" description="Helical" evidence="7">
    <location>
        <begin position="592"/>
        <end position="619"/>
    </location>
</feature>
<sequence>MTSLGWNKISMPKSLSICLIKSRVSIRFYFVPIKWIVYFQMRTPTFISSFFYHYGLFLSSHPHLFLFLPLLLTSLTLYPMLMSISQLHSQSSIGNIQAFTPSNSIFHSTKAKMASIFPDGGYFSKRDFLSPNLRVVILNVPSKLFEPSFVSAYALLRSKLESVKTDKNVTYSTACGISAMSSSSHCGVDPFLLLTATNLSITYPYAAVSFGSFARIINLGPIFGGARTTKQGALKGAKYIRMIFDFPPDIDTFQFDEKWMQIIDEFSSETQITSFFWSPFQYEKDMKTIVTTSSKLIPVLFAVLVIFSFCAFWNREDIVSSKSLVAVWGVISAVFGITTSIGLLHLFGIKLLPIAMFTPFLVLSIGIDDAFILLSSWRSVSRGYAVRKREKINQSVEELFAEAVSKYSSDVNSTSGSLAFSRFFLPLRNVNASSRSTAYLSIKSLLHSTSTANSVSLLAYDVSFPLVESSTSINIELMLNFLLIGASSVLSVGVLVPSLFVCLCLLLMLISINLGVFAFLFLCSARVDVVTSLAALLSIGYSIDYTNHLLVHYHSSDLDKALSQMSRPIIFSSISTVLGVLTLLPLQGYITYSFILCVVFVTIFGCLHSLFVVPVFIHFTANFRAYLM</sequence>
<evidence type="ECO:0000313" key="10">
    <source>
        <dbReference type="Proteomes" id="UP000218231"/>
    </source>
</evidence>
<dbReference type="InterPro" id="IPR003392">
    <property type="entry name" value="PTHD_SSD"/>
</dbReference>
<dbReference type="SUPFAM" id="SSF82866">
    <property type="entry name" value="Multidrug efflux transporter AcrB transmembrane domain"/>
    <property type="match status" value="2"/>
</dbReference>
<dbReference type="Gene3D" id="1.20.1640.10">
    <property type="entry name" value="Multidrug efflux transporter AcrB transmembrane domain"/>
    <property type="match status" value="2"/>
</dbReference>
<dbReference type="InterPro" id="IPR000731">
    <property type="entry name" value="SSD"/>
</dbReference>
<keyword evidence="6" id="KW-0325">Glycoprotein</keyword>
<evidence type="ECO:0000259" key="8">
    <source>
        <dbReference type="PROSITE" id="PS50156"/>
    </source>
</evidence>
<reference evidence="9 10" key="1">
    <citation type="journal article" date="2017" name="Curr. Biol.">
        <title>Genome architecture and evolution of a unichromosomal asexual nematode.</title>
        <authorList>
            <person name="Fradin H."/>
            <person name="Zegar C."/>
            <person name="Gutwein M."/>
            <person name="Lucas J."/>
            <person name="Kovtun M."/>
            <person name="Corcoran D."/>
            <person name="Baugh L.R."/>
            <person name="Kiontke K."/>
            <person name="Gunsalus K."/>
            <person name="Fitch D.H."/>
            <person name="Piano F."/>
        </authorList>
    </citation>
    <scope>NUCLEOTIDE SEQUENCE [LARGE SCALE GENOMIC DNA]</scope>
    <source>
        <strain evidence="9">PF1309</strain>
    </source>
</reference>